<dbReference type="PANTHER" id="PTHR35868">
    <property type="entry name" value="DUF2804 DOMAIN-CONTAINING PROTEIN-RELATED"/>
    <property type="match status" value="1"/>
</dbReference>
<accession>X1VDK6</accession>
<dbReference type="AlphaFoldDB" id="X1VDK6"/>
<comment type="caution">
    <text evidence="1">The sequence shown here is derived from an EMBL/GenBank/DDBJ whole genome shotgun (WGS) entry which is preliminary data.</text>
</comment>
<evidence type="ECO:0000313" key="1">
    <source>
        <dbReference type="EMBL" id="GAJ12046.1"/>
    </source>
</evidence>
<dbReference type="Pfam" id="PF10974">
    <property type="entry name" value="DUF2804"/>
    <property type="match status" value="1"/>
</dbReference>
<dbReference type="EMBL" id="BARW01028357">
    <property type="protein sequence ID" value="GAJ12046.1"/>
    <property type="molecule type" value="Genomic_DNA"/>
</dbReference>
<protein>
    <recommendedName>
        <fullName evidence="2">DUF2804 domain-containing protein</fullName>
    </recommendedName>
</protein>
<sequence>MGNQNEIIEPSNLFNDDGSLVQRGWARKPLLNYNKEKIGKGWTRIKEWDHFSVLNKDFGFQLTIGDIGYLTQMSYVWLDFKNMKRDGKGLFKFFTKSKVLPLNSLEDSVIEFPTKKFNATISKQGNKRILTIDDPSFQNKGIKGSITLHDDPKMDNTVVVTGYDDPRLFYYNHKVNYMPAEGSIAIGDKSYTFEPGTSYGLMDWGRGIWP</sequence>
<feature type="non-terminal residue" evidence="1">
    <location>
        <position position="210"/>
    </location>
</feature>
<evidence type="ECO:0008006" key="2">
    <source>
        <dbReference type="Google" id="ProtNLM"/>
    </source>
</evidence>
<reference evidence="1" key="1">
    <citation type="journal article" date="2014" name="Front. Microbiol.">
        <title>High frequency of phylogenetically diverse reductive dehalogenase-homologous genes in deep subseafloor sedimentary metagenomes.</title>
        <authorList>
            <person name="Kawai M."/>
            <person name="Futagami T."/>
            <person name="Toyoda A."/>
            <person name="Takaki Y."/>
            <person name="Nishi S."/>
            <person name="Hori S."/>
            <person name="Arai W."/>
            <person name="Tsubouchi T."/>
            <person name="Morono Y."/>
            <person name="Uchiyama I."/>
            <person name="Ito T."/>
            <person name="Fujiyama A."/>
            <person name="Inagaki F."/>
            <person name="Takami H."/>
        </authorList>
    </citation>
    <scope>NUCLEOTIDE SEQUENCE</scope>
    <source>
        <strain evidence="1">Expedition CK06-06</strain>
    </source>
</reference>
<name>X1VDK6_9ZZZZ</name>
<gene>
    <name evidence="1" type="ORF">S12H4_45803</name>
</gene>
<proteinExistence type="predicted"/>
<dbReference type="InterPro" id="IPR021243">
    <property type="entry name" value="DUF2804"/>
</dbReference>
<organism evidence="1">
    <name type="scientific">marine sediment metagenome</name>
    <dbReference type="NCBI Taxonomy" id="412755"/>
    <lineage>
        <taxon>unclassified sequences</taxon>
        <taxon>metagenomes</taxon>
        <taxon>ecological metagenomes</taxon>
    </lineage>
</organism>
<dbReference type="PANTHER" id="PTHR35868:SF3">
    <property type="entry name" value="DUF2804 DOMAIN-CONTAINING PROTEIN"/>
    <property type="match status" value="1"/>
</dbReference>